<keyword evidence="1" id="KW-0732">Signal</keyword>
<dbReference type="Proteomes" id="UP001169006">
    <property type="component" value="Unassembled WGS sequence"/>
</dbReference>
<name>A0ABT8SU10_9HYPH</name>
<dbReference type="RefSeq" id="WP_302075614.1">
    <property type="nucleotide sequence ID" value="NZ_JAUKWQ010000001.1"/>
</dbReference>
<accession>A0ABT8SU10</accession>
<evidence type="ECO:0000313" key="2">
    <source>
        <dbReference type="EMBL" id="MDO1581511.1"/>
    </source>
</evidence>
<feature type="chain" id="PRO_5047178159" evidence="1">
    <location>
        <begin position="19"/>
        <end position="130"/>
    </location>
</feature>
<keyword evidence="3" id="KW-1185">Reference proteome</keyword>
<dbReference type="EMBL" id="JAUKWQ010000001">
    <property type="protein sequence ID" value="MDO1581511.1"/>
    <property type="molecule type" value="Genomic_DNA"/>
</dbReference>
<feature type="signal peptide" evidence="1">
    <location>
        <begin position="1"/>
        <end position="18"/>
    </location>
</feature>
<organism evidence="2 3">
    <name type="scientific">Rhizobium oryzicola</name>
    <dbReference type="NCBI Taxonomy" id="1232668"/>
    <lineage>
        <taxon>Bacteria</taxon>
        <taxon>Pseudomonadati</taxon>
        <taxon>Pseudomonadota</taxon>
        <taxon>Alphaproteobacteria</taxon>
        <taxon>Hyphomicrobiales</taxon>
        <taxon>Rhizobiaceae</taxon>
        <taxon>Rhizobium/Agrobacterium group</taxon>
        <taxon>Rhizobium</taxon>
    </lineage>
</organism>
<evidence type="ECO:0000256" key="1">
    <source>
        <dbReference type="SAM" id="SignalP"/>
    </source>
</evidence>
<proteinExistence type="predicted"/>
<comment type="caution">
    <text evidence="2">The sequence shown here is derived from an EMBL/GenBank/DDBJ whole genome shotgun (WGS) entry which is preliminary data.</text>
</comment>
<reference evidence="2" key="2">
    <citation type="submission" date="2023-07" db="EMBL/GenBank/DDBJ databases">
        <authorList>
            <person name="Sun H."/>
        </authorList>
    </citation>
    <scope>NUCLEOTIDE SEQUENCE</scope>
    <source>
        <strain evidence="2">05753</strain>
    </source>
</reference>
<protein>
    <submittedName>
        <fullName evidence="2">Uncharacterized protein</fullName>
    </submittedName>
</protein>
<reference evidence="2" key="1">
    <citation type="journal article" date="2015" name="Int. J. Syst. Evol. Microbiol.">
        <title>Rhizobium oryzicola sp. nov., potential plant-growth-promoting endophytic bacteria isolated from rice roots.</title>
        <authorList>
            <person name="Zhang X.X."/>
            <person name="Gao J.S."/>
            <person name="Cao Y.H."/>
            <person name="Sheirdil R.A."/>
            <person name="Wang X.C."/>
            <person name="Zhang L."/>
        </authorList>
    </citation>
    <scope>NUCLEOTIDE SEQUENCE</scope>
    <source>
        <strain evidence="2">05753</strain>
    </source>
</reference>
<sequence length="130" mass="15176">MKKLLFSLIIGSTFSFLATQHPNAAALKKYYMSYECRPKEENFTIYRTADENSFHTFDKSSKPLKGQPIHLNINQFDGKLFDFYSESDDFSPVRAKGGIAYGWGTNSYEDGVYYEIEPKYWNCEAYRKTR</sequence>
<evidence type="ECO:0000313" key="3">
    <source>
        <dbReference type="Proteomes" id="UP001169006"/>
    </source>
</evidence>
<gene>
    <name evidence="2" type="ORF">Q2T52_05315</name>
</gene>